<evidence type="ECO:0000259" key="4">
    <source>
        <dbReference type="Pfam" id="PF10342"/>
    </source>
</evidence>
<evidence type="ECO:0000313" key="5">
    <source>
        <dbReference type="EMBL" id="KAK7694779.1"/>
    </source>
</evidence>
<comment type="caution">
    <text evidence="5">The sequence shown here is derived from an EMBL/GenBank/DDBJ whole genome shotgun (WGS) entry which is preliminary data.</text>
</comment>
<evidence type="ECO:0000313" key="6">
    <source>
        <dbReference type="Proteomes" id="UP001385951"/>
    </source>
</evidence>
<keyword evidence="6" id="KW-1185">Reference proteome</keyword>
<evidence type="ECO:0000256" key="3">
    <source>
        <dbReference type="SAM" id="SignalP"/>
    </source>
</evidence>
<protein>
    <recommendedName>
        <fullName evidence="4">Yeast cell wall synthesis Kre9/Knh1-like N-terminal domain-containing protein</fullName>
    </recommendedName>
</protein>
<feature type="region of interest" description="Disordered" evidence="2">
    <location>
        <begin position="138"/>
        <end position="179"/>
    </location>
</feature>
<feature type="signal peptide" evidence="3">
    <location>
        <begin position="1"/>
        <end position="18"/>
    </location>
</feature>
<proteinExistence type="predicted"/>
<sequence length="179" mass="18741">MKFTTVFTCLAVALSASASPLSNSRVGSRAANIASDVWDPKVNTPTTGTVWTTGSKQNITWDTAGIPEEALDTPGVIYLGHIENDSENLDIANPIAKGFKYRDGTVEVTVPDVETRPDYIVALLGDSGNISPQFTISKDGAIPSPAENATEPVTSSVPVTSPIPVTSPVATPDTTPIEN</sequence>
<feature type="compositionally biased region" description="Low complexity" evidence="2">
    <location>
        <begin position="152"/>
        <end position="172"/>
    </location>
</feature>
<feature type="chain" id="PRO_5043934256" description="Yeast cell wall synthesis Kre9/Knh1-like N-terminal domain-containing protein" evidence="3">
    <location>
        <begin position="19"/>
        <end position="179"/>
    </location>
</feature>
<dbReference type="InterPro" id="IPR018466">
    <property type="entry name" value="Kre9/Knh1-like_N"/>
</dbReference>
<name>A0AAW0GYC7_9APHY</name>
<accession>A0AAW0GYC7</accession>
<evidence type="ECO:0000256" key="1">
    <source>
        <dbReference type="ARBA" id="ARBA00022729"/>
    </source>
</evidence>
<reference evidence="5 6" key="1">
    <citation type="submission" date="2022-09" db="EMBL/GenBank/DDBJ databases">
        <authorList>
            <person name="Palmer J.M."/>
        </authorList>
    </citation>
    <scope>NUCLEOTIDE SEQUENCE [LARGE SCALE GENOMIC DNA]</scope>
    <source>
        <strain evidence="5 6">DSM 7382</strain>
    </source>
</reference>
<keyword evidence="1 3" id="KW-0732">Signal</keyword>
<gene>
    <name evidence="5" type="ORF">QCA50_001967</name>
</gene>
<evidence type="ECO:0000256" key="2">
    <source>
        <dbReference type="SAM" id="MobiDB-lite"/>
    </source>
</evidence>
<feature type="domain" description="Yeast cell wall synthesis Kre9/Knh1-like N-terminal" evidence="4">
    <location>
        <begin position="44"/>
        <end position="136"/>
    </location>
</feature>
<dbReference type="AlphaFoldDB" id="A0AAW0GYC7"/>
<dbReference type="EMBL" id="JASBNA010000002">
    <property type="protein sequence ID" value="KAK7694779.1"/>
    <property type="molecule type" value="Genomic_DNA"/>
</dbReference>
<dbReference type="Pfam" id="PF10342">
    <property type="entry name" value="Kre9_KNH"/>
    <property type="match status" value="1"/>
</dbReference>
<organism evidence="5 6">
    <name type="scientific">Cerrena zonata</name>
    <dbReference type="NCBI Taxonomy" id="2478898"/>
    <lineage>
        <taxon>Eukaryota</taxon>
        <taxon>Fungi</taxon>
        <taxon>Dikarya</taxon>
        <taxon>Basidiomycota</taxon>
        <taxon>Agaricomycotina</taxon>
        <taxon>Agaricomycetes</taxon>
        <taxon>Polyporales</taxon>
        <taxon>Cerrenaceae</taxon>
        <taxon>Cerrena</taxon>
    </lineage>
</organism>
<dbReference type="Proteomes" id="UP001385951">
    <property type="component" value="Unassembled WGS sequence"/>
</dbReference>